<evidence type="ECO:0000256" key="3">
    <source>
        <dbReference type="ARBA" id="ARBA00022643"/>
    </source>
</evidence>
<dbReference type="Pfam" id="PF12641">
    <property type="entry name" value="Flavodoxin_3"/>
    <property type="match status" value="1"/>
</dbReference>
<dbReference type="InterPro" id="IPR001226">
    <property type="entry name" value="Flavodoxin_CS"/>
</dbReference>
<organism evidence="5 6">
    <name type="scientific">Mesosutterella porci</name>
    <dbReference type="NCBI Taxonomy" id="2915351"/>
    <lineage>
        <taxon>Bacteria</taxon>
        <taxon>Pseudomonadati</taxon>
        <taxon>Pseudomonadota</taxon>
        <taxon>Betaproteobacteria</taxon>
        <taxon>Burkholderiales</taxon>
        <taxon>Sutterellaceae</taxon>
        <taxon>Mesosutterella</taxon>
    </lineage>
</organism>
<gene>
    <name evidence="5" type="ORF">MAF45_04270</name>
</gene>
<keyword evidence="2" id="KW-0285">Flavoprotein</keyword>
<dbReference type="RefSeq" id="WP_237978313.1">
    <property type="nucleotide sequence ID" value="NZ_JAKNCT010000004.1"/>
</dbReference>
<dbReference type="EMBL" id="JAKNCT010000004">
    <property type="protein sequence ID" value="MCG5030660.1"/>
    <property type="molecule type" value="Genomic_DNA"/>
</dbReference>
<protein>
    <submittedName>
        <fullName evidence="5">Flavodoxin family protein</fullName>
    </submittedName>
</protein>
<sequence>MHSSIDTGALCVVFSSRSGNTEKLARVVSSSLSLPGPRRASDAPPEPGALTFFGFWIDKGAMDAESLAFLRRLDAAAAKAGRTARAALFGTMGGDPAGPRAKKYEKTVREALARECPHLAVVSLQLWQGRIAPEVVASLRALYPLSPATLRSIKEAAKHPDEKDEASTAAWALEVAAPAPAF</sequence>
<evidence type="ECO:0000313" key="6">
    <source>
        <dbReference type="Proteomes" id="UP001297600"/>
    </source>
</evidence>
<dbReference type="Proteomes" id="UP001297600">
    <property type="component" value="Unassembled WGS sequence"/>
</dbReference>
<evidence type="ECO:0000256" key="1">
    <source>
        <dbReference type="ARBA" id="ARBA00001917"/>
    </source>
</evidence>
<name>A0ABS9MQZ9_9BURK</name>
<dbReference type="Gene3D" id="3.40.50.360">
    <property type="match status" value="1"/>
</dbReference>
<comment type="caution">
    <text evidence="5">The sequence shown here is derived from an EMBL/GenBank/DDBJ whole genome shotgun (WGS) entry which is preliminary data.</text>
</comment>
<keyword evidence="6" id="KW-1185">Reference proteome</keyword>
<comment type="cofactor">
    <cofactor evidence="1">
        <name>FMN</name>
        <dbReference type="ChEBI" id="CHEBI:58210"/>
    </cofactor>
</comment>
<feature type="domain" description="Flavodoxin-like" evidence="4">
    <location>
        <begin position="12"/>
        <end position="165"/>
    </location>
</feature>
<accession>A0ABS9MQZ9</accession>
<keyword evidence="3" id="KW-0288">FMN</keyword>
<dbReference type="SUPFAM" id="SSF52218">
    <property type="entry name" value="Flavoproteins"/>
    <property type="match status" value="1"/>
</dbReference>
<dbReference type="PROSITE" id="PS00201">
    <property type="entry name" value="FLAVODOXIN"/>
    <property type="match status" value="1"/>
</dbReference>
<dbReference type="InterPro" id="IPR008254">
    <property type="entry name" value="Flavodoxin/NO_synth"/>
</dbReference>
<evidence type="ECO:0000313" key="5">
    <source>
        <dbReference type="EMBL" id="MCG5030660.1"/>
    </source>
</evidence>
<dbReference type="InterPro" id="IPR029039">
    <property type="entry name" value="Flavoprotein-like_sf"/>
</dbReference>
<evidence type="ECO:0000259" key="4">
    <source>
        <dbReference type="Pfam" id="PF12641"/>
    </source>
</evidence>
<reference evidence="5 6" key="1">
    <citation type="submission" date="2022-02" db="EMBL/GenBank/DDBJ databases">
        <title>Mesosutterella porci, a novel member of the family Sutterellaceae from pig feces.</title>
        <authorList>
            <person name="Wylensek D."/>
            <person name="Clavel T."/>
        </authorList>
    </citation>
    <scope>NUCLEOTIDE SEQUENCE [LARGE SCALE GENOMIC DNA]</scope>
    <source>
        <strain evidence="6">oilRF-744-wt-GAM-9</strain>
    </source>
</reference>
<proteinExistence type="predicted"/>
<evidence type="ECO:0000256" key="2">
    <source>
        <dbReference type="ARBA" id="ARBA00022630"/>
    </source>
</evidence>